<evidence type="ECO:0000313" key="2">
    <source>
        <dbReference type="Proteomes" id="UP000075653"/>
    </source>
</evidence>
<dbReference type="PATRIC" id="fig|1789004.3.peg.2418"/>
<accession>A0A149VVC1</accession>
<sequence>MLLHKGGSFLLATDGSVYLATDRSLANLVALLRMNLFTHCHLMDWLDQPFTTSPDPQDNPQTDLAFV</sequence>
<name>A0A149VVC1_9PROT</name>
<dbReference type="Proteomes" id="UP000075653">
    <property type="component" value="Unassembled WGS sequence"/>
</dbReference>
<organism evidence="1 2">
    <name type="scientific">Ferrovum myxofaciens</name>
    <dbReference type="NCBI Taxonomy" id="416213"/>
    <lineage>
        <taxon>Bacteria</taxon>
        <taxon>Pseudomonadati</taxon>
        <taxon>Pseudomonadota</taxon>
        <taxon>Betaproteobacteria</taxon>
        <taxon>Ferrovales</taxon>
        <taxon>Ferrovaceae</taxon>
        <taxon>Ferrovum</taxon>
    </lineage>
</organism>
<protein>
    <submittedName>
        <fullName evidence="1">Uncharacterized protein</fullName>
    </submittedName>
</protein>
<evidence type="ECO:0000313" key="1">
    <source>
        <dbReference type="EMBL" id="KXW57181.1"/>
    </source>
</evidence>
<comment type="caution">
    <text evidence="1">The sequence shown here is derived from an EMBL/GenBank/DDBJ whole genome shotgun (WGS) entry which is preliminary data.</text>
</comment>
<reference evidence="1 2" key="1">
    <citation type="submission" date="2016-01" db="EMBL/GenBank/DDBJ databases">
        <title>Genome sequence of the acidophilic iron oxidising Ferrovum strain Z-31.</title>
        <authorList>
            <person name="Poehlein A."/>
            <person name="Ullrich S.R."/>
            <person name="Schloemann M."/>
            <person name="Muehling M."/>
            <person name="Daniel R."/>
        </authorList>
    </citation>
    <scope>NUCLEOTIDE SEQUENCE [LARGE SCALE GENOMIC DNA]</scope>
    <source>
        <strain evidence="1 2">Z-31</strain>
    </source>
</reference>
<dbReference type="EMBL" id="LRRD01000099">
    <property type="protein sequence ID" value="KXW57181.1"/>
    <property type="molecule type" value="Genomic_DNA"/>
</dbReference>
<dbReference type="AlphaFoldDB" id="A0A149VVC1"/>
<gene>
    <name evidence="1" type="ORF">FEMY_22970</name>
</gene>
<keyword evidence="2" id="KW-1185">Reference proteome</keyword>
<proteinExistence type="predicted"/>